<organism evidence="2 3">
    <name type="scientific">candidate division WOR-1 bacterium RIFOXYB2_FULL_36_35</name>
    <dbReference type="NCBI Taxonomy" id="1802578"/>
    <lineage>
        <taxon>Bacteria</taxon>
        <taxon>Bacillati</taxon>
        <taxon>Saganbacteria</taxon>
    </lineage>
</organism>
<feature type="region of interest" description="Disordered" evidence="1">
    <location>
        <begin position="1"/>
        <end position="71"/>
    </location>
</feature>
<gene>
    <name evidence="2" type="ORF">A2290_04455</name>
</gene>
<feature type="compositionally biased region" description="Polar residues" evidence="1">
    <location>
        <begin position="25"/>
        <end position="37"/>
    </location>
</feature>
<dbReference type="AlphaFoldDB" id="A0A1F4S7D9"/>
<comment type="caution">
    <text evidence="2">The sequence shown here is derived from an EMBL/GenBank/DDBJ whole genome shotgun (WGS) entry which is preliminary data.</text>
</comment>
<evidence type="ECO:0008006" key="4">
    <source>
        <dbReference type="Google" id="ProtNLM"/>
    </source>
</evidence>
<dbReference type="Proteomes" id="UP000177905">
    <property type="component" value="Unassembled WGS sequence"/>
</dbReference>
<accession>A0A1F4S7D9</accession>
<proteinExistence type="predicted"/>
<feature type="compositionally biased region" description="Low complexity" evidence="1">
    <location>
        <begin position="38"/>
        <end position="71"/>
    </location>
</feature>
<dbReference type="EMBL" id="MEUA01000010">
    <property type="protein sequence ID" value="OGC16330.1"/>
    <property type="molecule type" value="Genomic_DNA"/>
</dbReference>
<evidence type="ECO:0000313" key="3">
    <source>
        <dbReference type="Proteomes" id="UP000177905"/>
    </source>
</evidence>
<evidence type="ECO:0000313" key="2">
    <source>
        <dbReference type="EMBL" id="OGC16330.1"/>
    </source>
</evidence>
<evidence type="ECO:0000256" key="1">
    <source>
        <dbReference type="SAM" id="MobiDB-lite"/>
    </source>
</evidence>
<name>A0A1F4S7D9_UNCSA</name>
<feature type="compositionally biased region" description="Polar residues" evidence="1">
    <location>
        <begin position="1"/>
        <end position="10"/>
    </location>
</feature>
<sequence>MAQDMSTQSGGVHPGKPIIWPSGKSAPQAQTVNQTQISGNVKGSVSTGSTTGAAPTTTVSQTTGTTTALPPTQAANIARPLTIADIKQHLLQLQIPDTDFNVKLASLMLKDGLELSQVNFVSILSLLQGTNKSLSMQEAAIMLTMKGIDSPEALQILGKFFAENPQIASQLVALQQGLTNLGSALGISKGLLDTNLVSQLGALLAQFDEAVSGFTGKQFKVNNKNLLNDIKALKALLTEVQGKAENSGSAEAQVLQSSLGQSMSKLNAVIENLVAQALLSQKGKEDVNFLYKQVPNLSADPPKDLEIVIKRNGDEKNSTFDYENSQVVLSLQTANLGKMVCSVYVKAKRVYIVFVFNKKEYGDDASEIIAREYSELQKKLVQSDFIVSGYQIKIDPAMCSVKPYLIPMLPKLGAQLKRIDLEA</sequence>
<reference evidence="2 3" key="1">
    <citation type="journal article" date="2016" name="Nat. Commun.">
        <title>Thousands of microbial genomes shed light on interconnected biogeochemical processes in an aquifer system.</title>
        <authorList>
            <person name="Anantharaman K."/>
            <person name="Brown C.T."/>
            <person name="Hug L.A."/>
            <person name="Sharon I."/>
            <person name="Castelle C.J."/>
            <person name="Probst A.J."/>
            <person name="Thomas B.C."/>
            <person name="Singh A."/>
            <person name="Wilkins M.J."/>
            <person name="Karaoz U."/>
            <person name="Brodie E.L."/>
            <person name="Williams K.H."/>
            <person name="Hubbard S.S."/>
            <person name="Banfield J.F."/>
        </authorList>
    </citation>
    <scope>NUCLEOTIDE SEQUENCE [LARGE SCALE GENOMIC DNA]</scope>
</reference>
<protein>
    <recommendedName>
        <fullName evidence="4">Flagellar hook-length control protein-like C-terminal domain-containing protein</fullName>
    </recommendedName>
</protein>